<protein>
    <submittedName>
        <fullName evidence="1">Peptidase</fullName>
    </submittedName>
</protein>
<name>A0A1V3ILV4_9PAST</name>
<dbReference type="Proteomes" id="UP000188728">
    <property type="component" value="Unassembled WGS sequence"/>
</dbReference>
<evidence type="ECO:0000313" key="2">
    <source>
        <dbReference type="Proteomes" id="UP000188728"/>
    </source>
</evidence>
<accession>A0A1V3ILV4</accession>
<gene>
    <name evidence="1" type="ORF">BKK51_12415</name>
</gene>
<reference evidence="1 2" key="1">
    <citation type="submission" date="2016-10" db="EMBL/GenBank/DDBJ databases">
        <title>Rodentibacter gen. nov. and new species.</title>
        <authorList>
            <person name="Christensen H."/>
        </authorList>
    </citation>
    <scope>NUCLEOTIDE SEQUENCE [LARGE SCALE GENOMIC DNA]</scope>
    <source>
        <strain evidence="1 2">H1983213011</strain>
    </source>
</reference>
<dbReference type="EMBL" id="MLHK01000085">
    <property type="protein sequence ID" value="OOF42848.1"/>
    <property type="molecule type" value="Genomic_DNA"/>
</dbReference>
<evidence type="ECO:0000313" key="1">
    <source>
        <dbReference type="EMBL" id="OOF42848.1"/>
    </source>
</evidence>
<dbReference type="AlphaFoldDB" id="A0A1V3ILV4"/>
<proteinExistence type="predicted"/>
<organism evidence="1 2">
    <name type="scientific">Rodentibacter trehalosifermentans</name>
    <dbReference type="NCBI Taxonomy" id="1908263"/>
    <lineage>
        <taxon>Bacteria</taxon>
        <taxon>Pseudomonadati</taxon>
        <taxon>Pseudomonadota</taxon>
        <taxon>Gammaproteobacteria</taxon>
        <taxon>Pasteurellales</taxon>
        <taxon>Pasteurellaceae</taxon>
        <taxon>Rodentibacter</taxon>
    </lineage>
</organism>
<sequence length="287" mass="32012">MKQIEIFKAGKRPDASGQMIEIKLNDLVQAVTAYNPDLHEAPAVIGHPKDNAPAYAWVKGLNIEGDTLKAELTQIDPNFAEMVESGRFKKVSASFYLADSPHNPKPGYLYLRHVGFLGAMPPAVKGLRNPEFSDNEDGVVNFAVSLEEDEITALRAEIARLKAESVQKDTLEFTEGLIKAGRLAPIAREKAVEILNYAEECDQAGVINFNEGESLAQKVREFLSLQPQIIQFSEIATKENAPSGQANDWAEYSEHTPAEMIMLDQRIRQCMRENHVDYKTAFDLIHK</sequence>
<dbReference type="RefSeq" id="WP_077474760.1">
    <property type="nucleotide sequence ID" value="NZ_MLHK01000085.1"/>
</dbReference>
<comment type="caution">
    <text evidence="1">The sequence shown here is derived from an EMBL/GenBank/DDBJ whole genome shotgun (WGS) entry which is preliminary data.</text>
</comment>